<dbReference type="CDD" id="cd01029">
    <property type="entry name" value="TOPRIM_primases"/>
    <property type="match status" value="1"/>
</dbReference>
<evidence type="ECO:0000313" key="3">
    <source>
        <dbReference type="EMBL" id="QDS99345.1"/>
    </source>
</evidence>
<proteinExistence type="predicted"/>
<dbReference type="EMBL" id="CP036263">
    <property type="protein sequence ID" value="QDS99345.1"/>
    <property type="molecule type" value="Genomic_DNA"/>
</dbReference>
<keyword evidence="1" id="KW-0175">Coiled coil</keyword>
<feature type="compositionally biased region" description="Low complexity" evidence="2">
    <location>
        <begin position="81"/>
        <end position="99"/>
    </location>
</feature>
<dbReference type="RefSeq" id="WP_145060579.1">
    <property type="nucleotide sequence ID" value="NZ_CP036263.1"/>
</dbReference>
<feature type="coiled-coil region" evidence="1">
    <location>
        <begin position="406"/>
        <end position="433"/>
    </location>
</feature>
<evidence type="ECO:0008006" key="5">
    <source>
        <dbReference type="Google" id="ProtNLM"/>
    </source>
</evidence>
<feature type="region of interest" description="Disordered" evidence="2">
    <location>
        <begin position="1"/>
        <end position="20"/>
    </location>
</feature>
<dbReference type="InterPro" id="IPR034154">
    <property type="entry name" value="TOPRIM_DnaG/twinkle"/>
</dbReference>
<keyword evidence="4" id="KW-1185">Reference proteome</keyword>
<sequence length="782" mass="85673">MTQQATSSDTPWREATKSDPCPICEKPDWCALCGPTRAPEVVVCMRVESGNQRGNGGWLHRLRTPDSDTNPAHRRKSGILSSAPTSPKPKSSGPSFPTTTSALAHLESRLGSIADMWHYRNAEGAFVGGIVRFETSEGKTIRPISRNGAGLWTLKAMTTPRPLYRLYELLTEYRKEEPIYITEGEKCAEALRGIGLQATTSAGGSSGAKQTDWSPLAGRECILIADNDLPGHKYAEEVAQLLRELQPSSTTSLLTLTTLVSGEPLPEGGDVYDWIEAHGDAATPEVICDNLRHEPLTQISDPEEKQPLCQRFPQWEPFPCETLPEPLASFVRSAASSVQVDPVMIALPGLCAAAAAIGAARAITLAPDWQEPCVIWGALVAPSGEGKTPAAKTILAASRRRDAEVQQANEQRLDDYEQHCREYEIDRKAWEKLRSRGKTSAPPIKPPRPTLPRVTVGDVTIERLAEILVDSPRGVLMIRDELTGLLGGFDRYSGGKGGAERSCYLSMFNTENAQVDRKTGDRRSLTLQAPHLSIYGGIQPQLLHQVLSRGDLAAGLPARFLFAMPPAVPKQWGRVAVPTEQAAAVETLFERLHALGEHECKPTTGPTGEIPVLETTALPLTRAASKCFGEFFDSHHASRDELPPHARAAWPKLLSYAGRLALVLQLIDDVDATEVSLTNVQRAVQLVRWFASEALRVYEQREEGDEQRDDRELLETLKRRGGMLTTREIMRSLPQFKKAAETESALSRLANAGLGSWQVVRTEQKGRPKRVFCLDLAAVKAA</sequence>
<dbReference type="AlphaFoldDB" id="A0A517MWT8"/>
<evidence type="ECO:0000256" key="2">
    <source>
        <dbReference type="SAM" id="MobiDB-lite"/>
    </source>
</evidence>
<protein>
    <recommendedName>
        <fullName evidence="5">DUF3987 domain-containing protein</fullName>
    </recommendedName>
</protein>
<feature type="region of interest" description="Disordered" evidence="2">
    <location>
        <begin position="54"/>
        <end position="99"/>
    </location>
</feature>
<accession>A0A517MWT8</accession>
<dbReference type="Pfam" id="PF13148">
    <property type="entry name" value="DUF3987"/>
    <property type="match status" value="1"/>
</dbReference>
<dbReference type="KEGG" id="amob:HG15A2_26680"/>
<dbReference type="Proteomes" id="UP000319852">
    <property type="component" value="Chromosome"/>
</dbReference>
<dbReference type="InterPro" id="IPR025048">
    <property type="entry name" value="DUF3987"/>
</dbReference>
<reference evidence="3 4" key="1">
    <citation type="submission" date="2019-02" db="EMBL/GenBank/DDBJ databases">
        <title>Deep-cultivation of Planctomycetes and their phenomic and genomic characterization uncovers novel biology.</title>
        <authorList>
            <person name="Wiegand S."/>
            <person name="Jogler M."/>
            <person name="Boedeker C."/>
            <person name="Pinto D."/>
            <person name="Vollmers J."/>
            <person name="Rivas-Marin E."/>
            <person name="Kohn T."/>
            <person name="Peeters S.H."/>
            <person name="Heuer A."/>
            <person name="Rast P."/>
            <person name="Oberbeckmann S."/>
            <person name="Bunk B."/>
            <person name="Jeske O."/>
            <person name="Meyerdierks A."/>
            <person name="Storesund J.E."/>
            <person name="Kallscheuer N."/>
            <person name="Luecker S."/>
            <person name="Lage O.M."/>
            <person name="Pohl T."/>
            <person name="Merkel B.J."/>
            <person name="Hornburger P."/>
            <person name="Mueller R.-W."/>
            <person name="Bruemmer F."/>
            <person name="Labrenz M."/>
            <person name="Spormann A.M."/>
            <person name="Op den Camp H."/>
            <person name="Overmann J."/>
            <person name="Amann R."/>
            <person name="Jetten M.S.M."/>
            <person name="Mascher T."/>
            <person name="Medema M.H."/>
            <person name="Devos D.P."/>
            <person name="Kaster A.-K."/>
            <person name="Ovreas L."/>
            <person name="Rohde M."/>
            <person name="Galperin M.Y."/>
            <person name="Jogler C."/>
        </authorList>
    </citation>
    <scope>NUCLEOTIDE SEQUENCE [LARGE SCALE GENOMIC DNA]</scope>
    <source>
        <strain evidence="3 4">HG15A2</strain>
    </source>
</reference>
<dbReference type="OrthoDB" id="279540at2"/>
<evidence type="ECO:0000313" key="4">
    <source>
        <dbReference type="Proteomes" id="UP000319852"/>
    </source>
</evidence>
<name>A0A517MWT8_9BACT</name>
<dbReference type="SUPFAM" id="SSF56731">
    <property type="entry name" value="DNA primase core"/>
    <property type="match status" value="1"/>
</dbReference>
<organism evidence="3 4">
    <name type="scientific">Adhaeretor mobilis</name>
    <dbReference type="NCBI Taxonomy" id="1930276"/>
    <lineage>
        <taxon>Bacteria</taxon>
        <taxon>Pseudomonadati</taxon>
        <taxon>Planctomycetota</taxon>
        <taxon>Planctomycetia</taxon>
        <taxon>Pirellulales</taxon>
        <taxon>Lacipirellulaceae</taxon>
        <taxon>Adhaeretor</taxon>
    </lineage>
</organism>
<gene>
    <name evidence="3" type="ORF">HG15A2_26680</name>
</gene>
<feature type="compositionally biased region" description="Polar residues" evidence="2">
    <location>
        <begin position="1"/>
        <end position="10"/>
    </location>
</feature>
<dbReference type="Gene3D" id="3.40.1360.10">
    <property type="match status" value="1"/>
</dbReference>
<evidence type="ECO:0000256" key="1">
    <source>
        <dbReference type="SAM" id="Coils"/>
    </source>
</evidence>